<reference evidence="2" key="1">
    <citation type="submission" date="2014-12" db="EMBL/GenBank/DDBJ databases">
        <title>Genome Sequence of Valsa Canker Pathogens Uncovers a Specific Adaption of Colonization on Woody Bark.</title>
        <authorList>
            <person name="Yin Z."/>
            <person name="Liu H."/>
            <person name="Gao X."/>
            <person name="Li Z."/>
            <person name="Song N."/>
            <person name="Ke X."/>
            <person name="Dai Q."/>
            <person name="Wu Y."/>
            <person name="Sun Y."/>
            <person name="Xu J.-R."/>
            <person name="Kang Z.K."/>
            <person name="Wang L."/>
            <person name="Huang L."/>
        </authorList>
    </citation>
    <scope>NUCLEOTIDE SEQUENCE [LARGE SCALE GENOMIC DNA]</scope>
    <source>
        <strain evidence="2">03-8</strain>
    </source>
</reference>
<keyword evidence="2" id="KW-0418">Kinase</keyword>
<keyword evidence="3" id="KW-1185">Reference proteome</keyword>
<dbReference type="Gene3D" id="1.10.510.10">
    <property type="entry name" value="Transferase(Phosphotransferase) domain 1"/>
    <property type="match status" value="1"/>
</dbReference>
<dbReference type="Pfam" id="PF00069">
    <property type="entry name" value="Pkinase"/>
    <property type="match status" value="1"/>
</dbReference>
<keyword evidence="2" id="KW-0808">Transferase</keyword>
<dbReference type="AlphaFoldDB" id="A0A194W9T0"/>
<dbReference type="EMBL" id="CM003106">
    <property type="protein sequence ID" value="KUI72850.1"/>
    <property type="molecule type" value="Genomic_DNA"/>
</dbReference>
<dbReference type="GO" id="GO:0005524">
    <property type="term" value="F:ATP binding"/>
    <property type="evidence" value="ECO:0007669"/>
    <property type="project" value="InterPro"/>
</dbReference>
<dbReference type="SUPFAM" id="SSF56112">
    <property type="entry name" value="Protein kinase-like (PK-like)"/>
    <property type="match status" value="1"/>
</dbReference>
<protein>
    <submittedName>
        <fullName evidence="2">Cyclin-dependent kinase E-1</fullName>
    </submittedName>
</protein>
<evidence type="ECO:0000313" key="3">
    <source>
        <dbReference type="Proteomes" id="UP000078559"/>
    </source>
</evidence>
<dbReference type="OrthoDB" id="4062651at2759"/>
<organism evidence="2 3">
    <name type="scientific">Cytospora mali</name>
    <name type="common">Apple Valsa canker fungus</name>
    <name type="synonym">Valsa mali</name>
    <dbReference type="NCBI Taxonomy" id="578113"/>
    <lineage>
        <taxon>Eukaryota</taxon>
        <taxon>Fungi</taxon>
        <taxon>Dikarya</taxon>
        <taxon>Ascomycota</taxon>
        <taxon>Pezizomycotina</taxon>
        <taxon>Sordariomycetes</taxon>
        <taxon>Sordariomycetidae</taxon>
        <taxon>Diaporthales</taxon>
        <taxon>Cytosporaceae</taxon>
        <taxon>Cytospora</taxon>
    </lineage>
</organism>
<evidence type="ECO:0000313" key="2">
    <source>
        <dbReference type="EMBL" id="KUI72850.1"/>
    </source>
</evidence>
<proteinExistence type="predicted"/>
<sequence length="578" mass="65749">MASAELDNPPRDLSDQRPSLTLLLKKAMYQCPYDVNTTFLPDNEIGRVMTSEYVEDFLISSGQEVLRANCSQITKHVCGQPGSSNLHGTSRRIFAILLIVEEPTKILDIIREGIDDTALPIRRVDSDEECLLARKTSSKPILIPSLCAWPLALRYAFYHNQWRVQAPVFLKGGSSLENHPIHRLDSDIVFPWTDYEKKYDGNSEVVRVKIHEAHCQFDADENRPLALKSHKPIKSATLDKDFEFRLEVEANLKVKRRRHLEAGLLTTFEYRERYHMLFRWADGGSLNDLWRKRHPRPEVTYKWICWLAQQCEGLAYGLGGIHDTRMTAEDLQAIRSSPISSTSAQIATEPSPRTLAGDDDGRYYGRHGDIKPQNILWFEKDSNSFGLGDLKLSDLGLTTFQQAPTMEVSSKGVRVVPTYSAPEREISGTLSQAFDIWSLGCIFLEFVTWILVGAEGLDEFGDQRHKDGGSRDSRFNVDNFFLVIKEEEQIRAQVKPSVSNWIVHLKNMRDCSPFLSDVLGYIQTNMLLVDKEKRDNSDAVSKRLKGLFEKCQQNPGYALYRDAKELDEIIARASLATT</sequence>
<evidence type="ECO:0000259" key="1">
    <source>
        <dbReference type="PROSITE" id="PS50011"/>
    </source>
</evidence>
<name>A0A194W9T0_CYTMA</name>
<accession>A0A194W9T0</accession>
<dbReference type="SMART" id="SM00220">
    <property type="entry name" value="S_TKc"/>
    <property type="match status" value="1"/>
</dbReference>
<dbReference type="GO" id="GO:0004674">
    <property type="term" value="F:protein serine/threonine kinase activity"/>
    <property type="evidence" value="ECO:0007669"/>
    <property type="project" value="TreeGrafter"/>
</dbReference>
<dbReference type="PANTHER" id="PTHR24359:SF1">
    <property type="entry name" value="INHIBITOR OF NUCLEAR FACTOR KAPPA-B KINASE EPSILON SUBUNIT HOMOLOG 1-RELATED"/>
    <property type="match status" value="1"/>
</dbReference>
<feature type="domain" description="Protein kinase" evidence="1">
    <location>
        <begin position="192"/>
        <end position="548"/>
    </location>
</feature>
<dbReference type="PANTHER" id="PTHR24359">
    <property type="entry name" value="SERINE/THREONINE-PROTEIN KINASE SBK1"/>
    <property type="match status" value="1"/>
</dbReference>
<dbReference type="PROSITE" id="PS50011">
    <property type="entry name" value="PROTEIN_KINASE_DOM"/>
    <property type="match status" value="1"/>
</dbReference>
<dbReference type="InterPro" id="IPR011009">
    <property type="entry name" value="Kinase-like_dom_sf"/>
</dbReference>
<dbReference type="InterPro" id="IPR000719">
    <property type="entry name" value="Prot_kinase_dom"/>
</dbReference>
<dbReference type="Proteomes" id="UP000078559">
    <property type="component" value="Chromosome 9"/>
</dbReference>
<gene>
    <name evidence="2" type="ORF">VM1G_08596</name>
</gene>